<dbReference type="CDD" id="cd02440">
    <property type="entry name" value="AdoMet_MTases"/>
    <property type="match status" value="1"/>
</dbReference>
<accession>A0AAU8AAA8</accession>
<keyword evidence="9 13" id="KW-0694">RNA-binding</keyword>
<comment type="function">
    <text evidence="1">Specifically methylates the cytosine at position 967 (m5C967) of 16S rRNA.</text>
</comment>
<feature type="domain" description="SAM-dependent MTase RsmB/NOP-type" evidence="14">
    <location>
        <begin position="143"/>
        <end position="433"/>
    </location>
</feature>
<dbReference type="AlphaFoldDB" id="A0AAU8AAA8"/>
<feature type="binding site" evidence="13">
    <location>
        <position position="317"/>
    </location>
    <ligand>
        <name>S-adenosyl-L-methionine</name>
        <dbReference type="ChEBI" id="CHEBI:59789"/>
    </ligand>
</feature>
<proteinExistence type="inferred from homology"/>
<dbReference type="PRINTS" id="PR02008">
    <property type="entry name" value="RCMTFAMILY"/>
</dbReference>
<evidence type="ECO:0000256" key="3">
    <source>
        <dbReference type="ARBA" id="ARBA00012140"/>
    </source>
</evidence>
<dbReference type="NCBIfam" id="TIGR00563">
    <property type="entry name" value="rsmB"/>
    <property type="match status" value="1"/>
</dbReference>
<dbReference type="GO" id="GO:0008649">
    <property type="term" value="F:rRNA methyltransferase activity"/>
    <property type="evidence" value="ECO:0007669"/>
    <property type="project" value="InterPro"/>
</dbReference>
<keyword evidence="6 13" id="KW-0489">Methyltransferase</keyword>
<feature type="binding site" evidence="13">
    <location>
        <begin position="249"/>
        <end position="255"/>
    </location>
    <ligand>
        <name>S-adenosyl-L-methionine</name>
        <dbReference type="ChEBI" id="CHEBI:59789"/>
    </ligand>
</feature>
<evidence type="ECO:0000256" key="13">
    <source>
        <dbReference type="PROSITE-ProRule" id="PRU01023"/>
    </source>
</evidence>
<dbReference type="PANTHER" id="PTHR22807">
    <property type="entry name" value="NOP2 YEAST -RELATED NOL1/NOP2/FMU SUN DOMAIN-CONTAINING"/>
    <property type="match status" value="1"/>
</dbReference>
<keyword evidence="4" id="KW-0963">Cytoplasm</keyword>
<dbReference type="InterPro" id="IPR029063">
    <property type="entry name" value="SAM-dependent_MTases_sf"/>
</dbReference>
<name>A0AAU8AAA8_9FIRM</name>
<dbReference type="InterPro" id="IPR023267">
    <property type="entry name" value="RCMT"/>
</dbReference>
<dbReference type="RefSeq" id="WP_079547402.1">
    <property type="nucleotide sequence ID" value="NZ_CP117826.1"/>
</dbReference>
<dbReference type="Gene3D" id="1.10.940.10">
    <property type="entry name" value="NusB-like"/>
    <property type="match status" value="1"/>
</dbReference>
<comment type="catalytic activity">
    <reaction evidence="12">
        <text>cytidine(967) in 16S rRNA + S-adenosyl-L-methionine = 5-methylcytidine(967) in 16S rRNA + S-adenosyl-L-homocysteine + H(+)</text>
        <dbReference type="Rhea" id="RHEA:42748"/>
        <dbReference type="Rhea" id="RHEA-COMP:10219"/>
        <dbReference type="Rhea" id="RHEA-COMP:10220"/>
        <dbReference type="ChEBI" id="CHEBI:15378"/>
        <dbReference type="ChEBI" id="CHEBI:57856"/>
        <dbReference type="ChEBI" id="CHEBI:59789"/>
        <dbReference type="ChEBI" id="CHEBI:74483"/>
        <dbReference type="ChEBI" id="CHEBI:82748"/>
        <dbReference type="EC" id="2.1.1.176"/>
    </reaction>
</comment>
<sequence length="433" mass="48723">MNARQAALEIVSNVLQNESYLNLECKRVLSGRWSVEDKRFIMALANTTIENLFRIDHVLKQFITVRRVHTVIMNILRLGACQLLFFESVPVSAAVNESVKLAEKSGKKQLKGFVNAVLRNLSKSFGKIHYPDRDGDPAEYFHVFYSYPKWLCKKYIKEYGEEQAEQMMSYTGDRSLTCIRLNRLKAGPAIAAGYLSGLYCEDAYYIKGMEAPEQMPEFREGLITIQGEASQAAVCAAGIKREDKVLDACAAPGGKSAYAACFALNGKIVSQELHEHRKVLIEKTFARLGVESAEVCLGDAAVFKPEWKEAFDVVLADVPCSALGLLYRKPDIRLFKKETDISELVRIQRAILDTCANYVRPGGVLLYSTCTIDWAENEENVRNFLERHPEFSEDNLAPYLPGELKERADGGMLQLFPHIDSIDGFFMARLKKS</sequence>
<evidence type="ECO:0000256" key="9">
    <source>
        <dbReference type="ARBA" id="ARBA00022884"/>
    </source>
</evidence>
<protein>
    <recommendedName>
        <fullName evidence="3">16S rRNA (cytosine(967)-C(5))-methyltransferase</fullName>
        <ecNumber evidence="3">2.1.1.176</ecNumber>
    </recommendedName>
    <alternativeName>
        <fullName evidence="10">16S rRNA m5C967 methyltransferase</fullName>
    </alternativeName>
    <alternativeName>
        <fullName evidence="11">rRNA (cytosine-C(5)-)-methyltransferase RsmB</fullName>
    </alternativeName>
</protein>
<evidence type="ECO:0000256" key="1">
    <source>
        <dbReference type="ARBA" id="ARBA00002724"/>
    </source>
</evidence>
<evidence type="ECO:0000256" key="12">
    <source>
        <dbReference type="ARBA" id="ARBA00047283"/>
    </source>
</evidence>
<gene>
    <name evidence="15" type="primary">rsmB</name>
    <name evidence="15" type="ORF">PUP29_02455</name>
</gene>
<dbReference type="EC" id="2.1.1.176" evidence="3"/>
<organism evidence="15">
    <name type="scientific">Christensenella massiliensis</name>
    <dbReference type="NCBI Taxonomy" id="1805714"/>
    <lineage>
        <taxon>Bacteria</taxon>
        <taxon>Bacillati</taxon>
        <taxon>Bacillota</taxon>
        <taxon>Clostridia</taxon>
        <taxon>Christensenellales</taxon>
        <taxon>Christensenellaceae</taxon>
        <taxon>Christensenella</taxon>
    </lineage>
</organism>
<evidence type="ECO:0000256" key="10">
    <source>
        <dbReference type="ARBA" id="ARBA00030399"/>
    </source>
</evidence>
<dbReference type="PANTHER" id="PTHR22807:SF53">
    <property type="entry name" value="RIBOSOMAL RNA SMALL SUBUNIT METHYLTRANSFERASE B-RELATED"/>
    <property type="match status" value="1"/>
</dbReference>
<dbReference type="EMBL" id="CP117826">
    <property type="protein sequence ID" value="XCC62805.1"/>
    <property type="molecule type" value="Genomic_DNA"/>
</dbReference>
<evidence type="ECO:0000256" key="6">
    <source>
        <dbReference type="ARBA" id="ARBA00022603"/>
    </source>
</evidence>
<evidence type="ECO:0000313" key="15">
    <source>
        <dbReference type="EMBL" id="XCC62805.1"/>
    </source>
</evidence>
<dbReference type="GO" id="GO:0003723">
    <property type="term" value="F:RNA binding"/>
    <property type="evidence" value="ECO:0007669"/>
    <property type="project" value="UniProtKB-UniRule"/>
</dbReference>
<dbReference type="SUPFAM" id="SSF53335">
    <property type="entry name" value="S-adenosyl-L-methionine-dependent methyltransferases"/>
    <property type="match status" value="1"/>
</dbReference>
<feature type="binding site" evidence="13">
    <location>
        <position position="299"/>
    </location>
    <ligand>
        <name>S-adenosyl-L-methionine</name>
        <dbReference type="ChEBI" id="CHEBI:59789"/>
    </ligand>
</feature>
<dbReference type="Gene3D" id="3.40.50.150">
    <property type="entry name" value="Vaccinia Virus protein VP39"/>
    <property type="match status" value="1"/>
</dbReference>
<comment type="similarity">
    <text evidence="13">Belongs to the class I-like SAM-binding methyltransferase superfamily. RsmB/NOP family.</text>
</comment>
<dbReference type="InterPro" id="IPR006027">
    <property type="entry name" value="NusB_RsmB_TIM44"/>
</dbReference>
<dbReference type="Pfam" id="PF01189">
    <property type="entry name" value="Methyltr_RsmB-F"/>
    <property type="match status" value="1"/>
</dbReference>
<evidence type="ECO:0000256" key="8">
    <source>
        <dbReference type="ARBA" id="ARBA00022691"/>
    </source>
</evidence>
<reference evidence="15" key="1">
    <citation type="submission" date="2023-02" db="EMBL/GenBank/DDBJ databases">
        <title>Gut commensal Christensenella minuta modulates host metabolism via a new class of secondary bile acids.</title>
        <authorList>
            <person name="Liu C."/>
        </authorList>
    </citation>
    <scope>NUCLEOTIDE SEQUENCE</scope>
    <source>
        <strain evidence="15">CA70</strain>
    </source>
</reference>
<evidence type="ECO:0000256" key="4">
    <source>
        <dbReference type="ARBA" id="ARBA00022490"/>
    </source>
</evidence>
<dbReference type="Pfam" id="PF01029">
    <property type="entry name" value="NusB"/>
    <property type="match status" value="1"/>
</dbReference>
<evidence type="ECO:0000256" key="7">
    <source>
        <dbReference type="ARBA" id="ARBA00022679"/>
    </source>
</evidence>
<dbReference type="PROSITE" id="PS51686">
    <property type="entry name" value="SAM_MT_RSMB_NOP"/>
    <property type="match status" value="1"/>
</dbReference>
<keyword evidence="7 13" id="KW-0808">Transferase</keyword>
<dbReference type="InterPro" id="IPR001678">
    <property type="entry name" value="MeTrfase_RsmB-F_NOP2_dom"/>
</dbReference>
<dbReference type="GO" id="GO:0006355">
    <property type="term" value="P:regulation of DNA-templated transcription"/>
    <property type="evidence" value="ECO:0007669"/>
    <property type="project" value="InterPro"/>
</dbReference>
<feature type="active site" description="Nucleophile" evidence="13">
    <location>
        <position position="370"/>
    </location>
</feature>
<evidence type="ECO:0000256" key="5">
    <source>
        <dbReference type="ARBA" id="ARBA00022552"/>
    </source>
</evidence>
<evidence type="ECO:0000259" key="14">
    <source>
        <dbReference type="PROSITE" id="PS51686"/>
    </source>
</evidence>
<dbReference type="InterPro" id="IPR049560">
    <property type="entry name" value="MeTrfase_RsmB-F_NOP2_cat"/>
</dbReference>
<dbReference type="NCBIfam" id="NF011494">
    <property type="entry name" value="PRK14902.1"/>
    <property type="match status" value="1"/>
</dbReference>
<dbReference type="SUPFAM" id="SSF48013">
    <property type="entry name" value="NusB-like"/>
    <property type="match status" value="1"/>
</dbReference>
<evidence type="ECO:0000256" key="2">
    <source>
        <dbReference type="ARBA" id="ARBA00004496"/>
    </source>
</evidence>
<dbReference type="GO" id="GO:0005737">
    <property type="term" value="C:cytoplasm"/>
    <property type="evidence" value="ECO:0007669"/>
    <property type="project" value="UniProtKB-SubCell"/>
</dbReference>
<keyword evidence="8 13" id="KW-0949">S-adenosyl-L-methionine</keyword>
<evidence type="ECO:0000256" key="11">
    <source>
        <dbReference type="ARBA" id="ARBA00031088"/>
    </source>
</evidence>
<feature type="binding site" evidence="13">
    <location>
        <position position="272"/>
    </location>
    <ligand>
        <name>S-adenosyl-L-methionine</name>
        <dbReference type="ChEBI" id="CHEBI:59789"/>
    </ligand>
</feature>
<dbReference type="InterPro" id="IPR035926">
    <property type="entry name" value="NusB-like_sf"/>
</dbReference>
<dbReference type="InterPro" id="IPR004573">
    <property type="entry name" value="rRNA_ssu_MeTfrase_B"/>
</dbReference>
<keyword evidence="5" id="KW-0698">rRNA processing</keyword>
<comment type="subcellular location">
    <subcellularLocation>
        <location evidence="2">Cytoplasm</location>
    </subcellularLocation>
</comment>